<sequence length="88" mass="9908">MSSTDLAFGLTRGAAHRSRPKCSPLVVAAKYYSISDDSTPDLSHVNQLTSIVLLVKDRKPIEIFLQFLPIEQHRAQYIIYGFKLFGKP</sequence>
<organism evidence="1 2">
    <name type="scientific">Aphis craccivora</name>
    <name type="common">Cowpea aphid</name>
    <dbReference type="NCBI Taxonomy" id="307492"/>
    <lineage>
        <taxon>Eukaryota</taxon>
        <taxon>Metazoa</taxon>
        <taxon>Ecdysozoa</taxon>
        <taxon>Arthropoda</taxon>
        <taxon>Hexapoda</taxon>
        <taxon>Insecta</taxon>
        <taxon>Pterygota</taxon>
        <taxon>Neoptera</taxon>
        <taxon>Paraneoptera</taxon>
        <taxon>Hemiptera</taxon>
        <taxon>Sternorrhyncha</taxon>
        <taxon>Aphidomorpha</taxon>
        <taxon>Aphidoidea</taxon>
        <taxon>Aphididae</taxon>
        <taxon>Aphidini</taxon>
        <taxon>Aphis</taxon>
        <taxon>Aphis</taxon>
    </lineage>
</organism>
<evidence type="ECO:0000313" key="1">
    <source>
        <dbReference type="EMBL" id="KAF0723158.1"/>
    </source>
</evidence>
<accession>A0A6G0W9F5</accession>
<dbReference type="EMBL" id="VUJU01009001">
    <property type="protein sequence ID" value="KAF0723158.1"/>
    <property type="molecule type" value="Genomic_DNA"/>
</dbReference>
<reference evidence="1 2" key="1">
    <citation type="submission" date="2019-08" db="EMBL/GenBank/DDBJ databases">
        <title>Whole genome of Aphis craccivora.</title>
        <authorList>
            <person name="Voronova N.V."/>
            <person name="Shulinski R.S."/>
            <person name="Bandarenka Y.V."/>
            <person name="Zhorov D.G."/>
            <person name="Warner D."/>
        </authorList>
    </citation>
    <scope>NUCLEOTIDE SEQUENCE [LARGE SCALE GENOMIC DNA]</scope>
    <source>
        <strain evidence="1">180601</strain>
        <tissue evidence="1">Whole Body</tissue>
    </source>
</reference>
<name>A0A6G0W9F5_APHCR</name>
<proteinExistence type="predicted"/>
<dbReference type="OrthoDB" id="8045002at2759"/>
<protein>
    <submittedName>
        <fullName evidence="1">Zinc finger MYM-type protein 1-like</fullName>
    </submittedName>
</protein>
<dbReference type="AlphaFoldDB" id="A0A6G0W9F5"/>
<gene>
    <name evidence="1" type="ORF">FWK35_00026158</name>
</gene>
<dbReference type="Proteomes" id="UP000478052">
    <property type="component" value="Unassembled WGS sequence"/>
</dbReference>
<evidence type="ECO:0000313" key="2">
    <source>
        <dbReference type="Proteomes" id="UP000478052"/>
    </source>
</evidence>
<comment type="caution">
    <text evidence="1">The sequence shown here is derived from an EMBL/GenBank/DDBJ whole genome shotgun (WGS) entry which is preliminary data.</text>
</comment>
<keyword evidence="2" id="KW-1185">Reference proteome</keyword>